<evidence type="ECO:0008006" key="3">
    <source>
        <dbReference type="Google" id="ProtNLM"/>
    </source>
</evidence>
<dbReference type="EMBL" id="WMEY01000003">
    <property type="protein sequence ID" value="MYL63554.1"/>
    <property type="molecule type" value="Genomic_DNA"/>
</dbReference>
<proteinExistence type="predicted"/>
<protein>
    <recommendedName>
        <fullName evidence="3">CheW-like domain-containing protein</fullName>
    </recommendedName>
</protein>
<evidence type="ECO:0000313" key="1">
    <source>
        <dbReference type="EMBL" id="MYL63554.1"/>
    </source>
</evidence>
<name>A0A845EYG2_9BACL</name>
<dbReference type="RefSeq" id="WP_160919181.1">
    <property type="nucleotide sequence ID" value="NZ_WMEY01000003.1"/>
</dbReference>
<sequence>MASSPVVKYRTLIGVPLTEVIVLGADEDLVLMNVVMVEVGRDYAVLNQGGSGGLGTVIVPLDKIVAIV</sequence>
<dbReference type="Proteomes" id="UP000447833">
    <property type="component" value="Unassembled WGS sequence"/>
</dbReference>
<reference evidence="1 2" key="1">
    <citation type="submission" date="2019-11" db="EMBL/GenBank/DDBJ databases">
        <title>Genome sequences of 17 halophilic strains isolated from different environments.</title>
        <authorList>
            <person name="Furrow R.E."/>
        </authorList>
    </citation>
    <scope>NUCLEOTIDE SEQUENCE [LARGE SCALE GENOMIC DNA]</scope>
    <source>
        <strain evidence="1 2">22506_14_FS</strain>
    </source>
</reference>
<organism evidence="1 2">
    <name type="scientific">Guptibacillus hwajinpoensis</name>
    <dbReference type="NCBI Taxonomy" id="208199"/>
    <lineage>
        <taxon>Bacteria</taxon>
        <taxon>Bacillati</taxon>
        <taxon>Bacillota</taxon>
        <taxon>Bacilli</taxon>
        <taxon>Bacillales</taxon>
        <taxon>Guptibacillaceae</taxon>
        <taxon>Guptibacillus</taxon>
    </lineage>
</organism>
<gene>
    <name evidence="1" type="ORF">GLW07_09335</name>
</gene>
<comment type="caution">
    <text evidence="1">The sequence shown here is derived from an EMBL/GenBank/DDBJ whole genome shotgun (WGS) entry which is preliminary data.</text>
</comment>
<evidence type="ECO:0000313" key="2">
    <source>
        <dbReference type="Proteomes" id="UP000447833"/>
    </source>
</evidence>
<dbReference type="AlphaFoldDB" id="A0A845EYG2"/>
<accession>A0A845EYG2</accession>